<dbReference type="HOGENOM" id="CLU_124322_0_1_7"/>
<feature type="domain" description="Thioesterase" evidence="1">
    <location>
        <begin position="41"/>
        <end position="111"/>
    </location>
</feature>
<dbReference type="KEGG" id="nsa:Nitsa_0392"/>
<dbReference type="Pfam" id="PF03061">
    <property type="entry name" value="4HBT"/>
    <property type="match status" value="1"/>
</dbReference>
<dbReference type="GO" id="GO:0016790">
    <property type="term" value="F:thiolester hydrolase activity"/>
    <property type="evidence" value="ECO:0007669"/>
    <property type="project" value="UniProtKB-ARBA"/>
</dbReference>
<proteinExistence type="predicted"/>
<evidence type="ECO:0000313" key="3">
    <source>
        <dbReference type="Proteomes" id="UP000008633"/>
    </source>
</evidence>
<dbReference type="RefSeq" id="WP_013553358.1">
    <property type="nucleotide sequence ID" value="NC_014935.1"/>
</dbReference>
<dbReference type="OrthoDB" id="5323777at2"/>
<dbReference type="InterPro" id="IPR006683">
    <property type="entry name" value="Thioestr_dom"/>
</dbReference>
<dbReference type="SUPFAM" id="SSF54637">
    <property type="entry name" value="Thioesterase/thiol ester dehydrase-isomerase"/>
    <property type="match status" value="1"/>
</dbReference>
<dbReference type="InterPro" id="IPR029069">
    <property type="entry name" value="HotDog_dom_sf"/>
</dbReference>
<organism evidence="2 3">
    <name type="scientific">Nitratifractor salsuginis (strain DSM 16511 / JCM 12458 / E9I37-1)</name>
    <dbReference type="NCBI Taxonomy" id="749222"/>
    <lineage>
        <taxon>Bacteria</taxon>
        <taxon>Pseudomonadati</taxon>
        <taxon>Campylobacterota</taxon>
        <taxon>Epsilonproteobacteria</taxon>
        <taxon>Campylobacterales</taxon>
        <taxon>Sulfurovaceae</taxon>
        <taxon>Nitratifractor</taxon>
    </lineage>
</organism>
<name>E6X073_NITSE</name>
<evidence type="ECO:0000313" key="2">
    <source>
        <dbReference type="EMBL" id="ADV45662.1"/>
    </source>
</evidence>
<gene>
    <name evidence="2" type="ordered locus">Nitsa_0392</name>
</gene>
<dbReference type="Gene3D" id="3.10.129.10">
    <property type="entry name" value="Hotdog Thioesterase"/>
    <property type="match status" value="1"/>
</dbReference>
<dbReference type="AlphaFoldDB" id="E6X073"/>
<dbReference type="eggNOG" id="COG2050">
    <property type="taxonomic scope" value="Bacteria"/>
</dbReference>
<reference evidence="2 3" key="1">
    <citation type="journal article" date="2011" name="Stand. Genomic Sci.">
        <title>Complete genome sequence of Nitratifractor salsuginis type strain (E9I37-1).</title>
        <authorList>
            <person name="Anderson I."/>
            <person name="Sikorski J."/>
            <person name="Zeytun A."/>
            <person name="Nolan M."/>
            <person name="Lapidus A."/>
            <person name="Lucas S."/>
            <person name="Hammon N."/>
            <person name="Deshpande S."/>
            <person name="Cheng J.F."/>
            <person name="Tapia R."/>
            <person name="Han C."/>
            <person name="Goodwin L."/>
            <person name="Pitluck S."/>
            <person name="Liolios K."/>
            <person name="Pagani I."/>
            <person name="Ivanova N."/>
            <person name="Huntemann M."/>
            <person name="Mavromatis K."/>
            <person name="Ovchinikova G."/>
            <person name="Pati A."/>
            <person name="Chen A."/>
            <person name="Palaniappan K."/>
            <person name="Land M."/>
            <person name="Hauser L."/>
            <person name="Brambilla E.M."/>
            <person name="Ngatchou-Djao O.D."/>
            <person name="Rohde M."/>
            <person name="Tindall B.J."/>
            <person name="Goker M."/>
            <person name="Detter J.C."/>
            <person name="Woyke T."/>
            <person name="Bristow J."/>
            <person name="Eisen J.A."/>
            <person name="Markowitz V."/>
            <person name="Hugenholtz P."/>
            <person name="Klenk H.P."/>
            <person name="Kyrpides N.C."/>
        </authorList>
    </citation>
    <scope>NUCLEOTIDE SEQUENCE [LARGE SCALE GENOMIC DNA]</scope>
    <source>
        <strain evidence="3">DSM 16511 / JCM 12458 / E9I37-1</strain>
    </source>
</reference>
<accession>E6X073</accession>
<sequence>MSLKTHLAIDEDLCGRVTRHEKGYAEVWLHTSERMKADDRGLIHGGFLFSAADYAAMAAVNDPNVVLGAAEVKFLAPVRKGQSIRFVARIGESSGKRRRVEVSGEAEGRRVFEGAFQAFVLPRHVLEG</sequence>
<dbReference type="Proteomes" id="UP000008633">
    <property type="component" value="Chromosome"/>
</dbReference>
<dbReference type="EMBL" id="CP002452">
    <property type="protein sequence ID" value="ADV45662.1"/>
    <property type="molecule type" value="Genomic_DNA"/>
</dbReference>
<evidence type="ECO:0000259" key="1">
    <source>
        <dbReference type="Pfam" id="PF03061"/>
    </source>
</evidence>
<keyword evidence="3" id="KW-1185">Reference proteome</keyword>
<dbReference type="STRING" id="749222.Nitsa_0392"/>
<protein>
    <submittedName>
        <fullName evidence="2">Thioesterase superfamily protein</fullName>
    </submittedName>
</protein>
<reference evidence="3" key="2">
    <citation type="submission" date="2011-01" db="EMBL/GenBank/DDBJ databases">
        <title>The complete genome of Nitratifractor salsuginis DSM 16511.</title>
        <authorList>
            <consortium name="US DOE Joint Genome Institute (JGI-PGF)"/>
            <person name="Lucas S."/>
            <person name="Copeland A."/>
            <person name="Lapidus A."/>
            <person name="Bruce D."/>
            <person name="Goodwin L."/>
            <person name="Pitluck S."/>
            <person name="Kyrpides N."/>
            <person name="Mavromatis K."/>
            <person name="Ivanova N."/>
            <person name="Mikhailova N."/>
            <person name="Zeytun A."/>
            <person name="Detter J.C."/>
            <person name="Tapia R."/>
            <person name="Han C."/>
            <person name="Land M."/>
            <person name="Hauser L."/>
            <person name="Markowitz V."/>
            <person name="Cheng J.-F."/>
            <person name="Hugenholtz P."/>
            <person name="Woyke T."/>
            <person name="Wu D."/>
            <person name="Tindall B."/>
            <person name="Schuetze A."/>
            <person name="Brambilla E."/>
            <person name="Klenk H.-P."/>
            <person name="Eisen J.A."/>
        </authorList>
    </citation>
    <scope>NUCLEOTIDE SEQUENCE [LARGE SCALE GENOMIC DNA]</scope>
    <source>
        <strain evidence="3">DSM 16511 / JCM 12458 / E9I37-1</strain>
    </source>
</reference>
<dbReference type="CDD" id="cd03440">
    <property type="entry name" value="hot_dog"/>
    <property type="match status" value="1"/>
</dbReference>